<comment type="caution">
    <text evidence="12">The sequence shown here is derived from an EMBL/GenBank/DDBJ whole genome shotgun (WGS) entry which is preliminary data.</text>
</comment>
<comment type="similarity">
    <text evidence="11">Belongs to the KdpC family.</text>
</comment>
<dbReference type="GO" id="GO:0005886">
    <property type="term" value="C:plasma membrane"/>
    <property type="evidence" value="ECO:0007669"/>
    <property type="project" value="UniProtKB-SubCell"/>
</dbReference>
<evidence type="ECO:0000256" key="10">
    <source>
        <dbReference type="ARBA" id="ARBA00023136"/>
    </source>
</evidence>
<accession>A0A366F6T8</accession>
<evidence type="ECO:0000256" key="7">
    <source>
        <dbReference type="ARBA" id="ARBA00022958"/>
    </source>
</evidence>
<keyword evidence="5 11" id="KW-0547">Nucleotide-binding</keyword>
<keyword evidence="8 11" id="KW-1133">Transmembrane helix</keyword>
<evidence type="ECO:0000256" key="1">
    <source>
        <dbReference type="ARBA" id="ARBA00022448"/>
    </source>
</evidence>
<evidence type="ECO:0000256" key="4">
    <source>
        <dbReference type="ARBA" id="ARBA00022692"/>
    </source>
</evidence>
<comment type="subcellular location">
    <subcellularLocation>
        <location evidence="11">Cell membrane</location>
        <topology evidence="11">Single-pass membrane protein</topology>
    </subcellularLocation>
</comment>
<keyword evidence="10 11" id="KW-0472">Membrane</keyword>
<protein>
    <recommendedName>
        <fullName evidence="11">Potassium-transporting ATPase KdpC subunit</fullName>
    </recommendedName>
    <alternativeName>
        <fullName evidence="11">ATP phosphohydrolase [potassium-transporting] C chain</fullName>
    </alternativeName>
    <alternativeName>
        <fullName evidence="11">Potassium-binding and translocating subunit C</fullName>
    </alternativeName>
    <alternativeName>
        <fullName evidence="11">Potassium-translocating ATPase C chain</fullName>
    </alternativeName>
</protein>
<gene>
    <name evidence="11" type="primary">kdpC</name>
    <name evidence="12" type="ORF">DFR50_11924</name>
</gene>
<keyword evidence="7 11" id="KW-0630">Potassium</keyword>
<evidence type="ECO:0000313" key="13">
    <source>
        <dbReference type="Proteomes" id="UP000253529"/>
    </source>
</evidence>
<evidence type="ECO:0000313" key="12">
    <source>
        <dbReference type="EMBL" id="RBP10353.1"/>
    </source>
</evidence>
<evidence type="ECO:0000256" key="6">
    <source>
        <dbReference type="ARBA" id="ARBA00022840"/>
    </source>
</evidence>
<dbReference type="GO" id="GO:0008556">
    <property type="term" value="F:P-type potassium transmembrane transporter activity"/>
    <property type="evidence" value="ECO:0007669"/>
    <property type="project" value="InterPro"/>
</dbReference>
<keyword evidence="1 11" id="KW-0813">Transport</keyword>
<reference evidence="12 13" key="1">
    <citation type="submission" date="2018-06" db="EMBL/GenBank/DDBJ databases">
        <title>Genomic Encyclopedia of Type Strains, Phase IV (KMG-IV): sequencing the most valuable type-strain genomes for metagenomic binning, comparative biology and taxonomic classification.</title>
        <authorList>
            <person name="Goeker M."/>
        </authorList>
    </citation>
    <scope>NUCLEOTIDE SEQUENCE [LARGE SCALE GENOMIC DNA]</scope>
    <source>
        <strain evidence="12 13">DSM 24875</strain>
    </source>
</reference>
<keyword evidence="9 11" id="KW-0406">Ion transport</keyword>
<dbReference type="Proteomes" id="UP000253529">
    <property type="component" value="Unassembled WGS sequence"/>
</dbReference>
<dbReference type="RefSeq" id="WP_113890482.1">
    <property type="nucleotide sequence ID" value="NZ_QNRK01000019.1"/>
</dbReference>
<dbReference type="Pfam" id="PF02669">
    <property type="entry name" value="KdpC"/>
    <property type="match status" value="2"/>
</dbReference>
<evidence type="ECO:0000256" key="9">
    <source>
        <dbReference type="ARBA" id="ARBA00023065"/>
    </source>
</evidence>
<dbReference type="PANTHER" id="PTHR30042">
    <property type="entry name" value="POTASSIUM-TRANSPORTING ATPASE C CHAIN"/>
    <property type="match status" value="1"/>
</dbReference>
<comment type="subunit">
    <text evidence="11">The system is composed of three essential subunits: KdpA, KdpB and KdpC.</text>
</comment>
<dbReference type="OrthoDB" id="9788285at2"/>
<dbReference type="EMBL" id="QNRK01000019">
    <property type="protein sequence ID" value="RBP10353.1"/>
    <property type="molecule type" value="Genomic_DNA"/>
</dbReference>
<sequence>MLRYFAKSFALIAVAVVVTCGIYPAILWAIGQTVFPFQANGSIVRNADGAVIGSMLVAQPFTKDEYFQPRPSAASYDATASTSSGYAPSNYALRDRVARVIGPIATYASGDKKGQAVAPDVETWFQADKFGGNPHIVAQWADAHNSIAQAWVTGDPTHGAFVDDWSKAHDAVVQDWIKKNPATPQPKGSDLAVVFFENFSNDHPGAFPSSVTKTGADGKPATSIEPVNTGSDIQSIFFDMWRSDHPDVALNDVPADLVTASASGLDPDITLENAEFQLDRVAAKWADDKKLKVDDVRKEIEAILQDKAHAPWGGLIGEKLVNVLDVNLELHKRYGDPA</sequence>
<name>A0A366F6T8_9HYPH</name>
<organism evidence="12 13">
    <name type="scientific">Roseiarcus fermentans</name>
    <dbReference type="NCBI Taxonomy" id="1473586"/>
    <lineage>
        <taxon>Bacteria</taxon>
        <taxon>Pseudomonadati</taxon>
        <taxon>Pseudomonadota</taxon>
        <taxon>Alphaproteobacteria</taxon>
        <taxon>Hyphomicrobiales</taxon>
        <taxon>Roseiarcaceae</taxon>
        <taxon>Roseiarcus</taxon>
    </lineage>
</organism>
<dbReference type="PANTHER" id="PTHR30042:SF2">
    <property type="entry name" value="POTASSIUM-TRANSPORTING ATPASE KDPC SUBUNIT"/>
    <property type="match status" value="1"/>
</dbReference>
<evidence type="ECO:0000256" key="8">
    <source>
        <dbReference type="ARBA" id="ARBA00022989"/>
    </source>
</evidence>
<keyword evidence="13" id="KW-1185">Reference proteome</keyword>
<keyword evidence="2 11" id="KW-1003">Cell membrane</keyword>
<keyword evidence="6 11" id="KW-0067">ATP-binding</keyword>
<proteinExistence type="inferred from homology"/>
<evidence type="ECO:0000256" key="2">
    <source>
        <dbReference type="ARBA" id="ARBA00022475"/>
    </source>
</evidence>
<evidence type="ECO:0000256" key="11">
    <source>
        <dbReference type="HAMAP-Rule" id="MF_00276"/>
    </source>
</evidence>
<keyword evidence="3 11" id="KW-0633">Potassium transport</keyword>
<evidence type="ECO:0000256" key="5">
    <source>
        <dbReference type="ARBA" id="ARBA00022741"/>
    </source>
</evidence>
<dbReference type="InterPro" id="IPR003820">
    <property type="entry name" value="KdpC"/>
</dbReference>
<evidence type="ECO:0000256" key="3">
    <source>
        <dbReference type="ARBA" id="ARBA00022538"/>
    </source>
</evidence>
<dbReference type="GO" id="GO:0005524">
    <property type="term" value="F:ATP binding"/>
    <property type="evidence" value="ECO:0007669"/>
    <property type="project" value="UniProtKB-UniRule"/>
</dbReference>
<dbReference type="HAMAP" id="MF_00276">
    <property type="entry name" value="KdpC"/>
    <property type="match status" value="1"/>
</dbReference>
<dbReference type="AlphaFoldDB" id="A0A366F6T8"/>
<comment type="function">
    <text evidence="11">Part of the high-affinity ATP-driven potassium transport (or Kdp) system, which catalyzes the hydrolysis of ATP coupled with the electrogenic transport of potassium into the cytoplasm. This subunit acts as a catalytic chaperone that increases the ATP-binding affinity of the ATP-hydrolyzing subunit KdpB by the formation of a transient KdpB/KdpC/ATP ternary complex.</text>
</comment>
<keyword evidence="4 11" id="KW-0812">Transmembrane</keyword>